<feature type="transmembrane region" description="Helical" evidence="2">
    <location>
        <begin position="26"/>
        <end position="49"/>
    </location>
</feature>
<proteinExistence type="predicted"/>
<organism evidence="3 4">
    <name type="scientific">Candidatus Woykebacteria bacterium RBG_16_39_9b</name>
    <dbReference type="NCBI Taxonomy" id="1802595"/>
    <lineage>
        <taxon>Bacteria</taxon>
        <taxon>Candidatus Woykeibacteriota</taxon>
    </lineage>
</organism>
<dbReference type="STRING" id="1802595.A2134_01655"/>
<name>A0A1G1WFM6_9BACT</name>
<keyword evidence="2" id="KW-0812">Transmembrane</keyword>
<dbReference type="Proteomes" id="UP000178162">
    <property type="component" value="Unassembled WGS sequence"/>
</dbReference>
<feature type="region of interest" description="Disordered" evidence="1">
    <location>
        <begin position="57"/>
        <end position="81"/>
    </location>
</feature>
<sequence length="215" mass="23658">MPEVSAPEETFSPTNTPSGGTKPFGVSWSTIIISTVVAALLLGGALALYKVGKKPSEQTVPSTNQSSPSAKQASPSAQKGETEDWKLYPGVGFTFKYPSKWKHEVATHGNILFTDESKIIINLDINSFEGKTYSEYVSKVIKDLSYPDIEAPRREQTTVDGKQTTKVFYKTPYPDDGVKIAILIDKNGKEALYLEISEKDLPLVDKILSTFKFLD</sequence>
<accession>A0A1G1WFM6</accession>
<evidence type="ECO:0008006" key="5">
    <source>
        <dbReference type="Google" id="ProtNLM"/>
    </source>
</evidence>
<evidence type="ECO:0000256" key="1">
    <source>
        <dbReference type="SAM" id="MobiDB-lite"/>
    </source>
</evidence>
<comment type="caution">
    <text evidence="3">The sequence shown here is derived from an EMBL/GenBank/DDBJ whole genome shotgun (WGS) entry which is preliminary data.</text>
</comment>
<dbReference type="EMBL" id="MHCR01000003">
    <property type="protein sequence ID" value="OGY26037.1"/>
    <property type="molecule type" value="Genomic_DNA"/>
</dbReference>
<evidence type="ECO:0000256" key="2">
    <source>
        <dbReference type="SAM" id="Phobius"/>
    </source>
</evidence>
<reference evidence="3 4" key="1">
    <citation type="journal article" date="2016" name="Nat. Commun.">
        <title>Thousands of microbial genomes shed light on interconnected biogeochemical processes in an aquifer system.</title>
        <authorList>
            <person name="Anantharaman K."/>
            <person name="Brown C.T."/>
            <person name="Hug L.A."/>
            <person name="Sharon I."/>
            <person name="Castelle C.J."/>
            <person name="Probst A.J."/>
            <person name="Thomas B.C."/>
            <person name="Singh A."/>
            <person name="Wilkins M.J."/>
            <person name="Karaoz U."/>
            <person name="Brodie E.L."/>
            <person name="Williams K.H."/>
            <person name="Hubbard S.S."/>
            <person name="Banfield J.F."/>
        </authorList>
    </citation>
    <scope>NUCLEOTIDE SEQUENCE [LARGE SCALE GENOMIC DNA]</scope>
</reference>
<keyword evidence="2" id="KW-0472">Membrane</keyword>
<evidence type="ECO:0000313" key="4">
    <source>
        <dbReference type="Proteomes" id="UP000178162"/>
    </source>
</evidence>
<dbReference type="AlphaFoldDB" id="A0A1G1WFM6"/>
<feature type="compositionally biased region" description="Low complexity" evidence="1">
    <location>
        <begin position="65"/>
        <end position="79"/>
    </location>
</feature>
<gene>
    <name evidence="3" type="ORF">A2134_01655</name>
</gene>
<evidence type="ECO:0000313" key="3">
    <source>
        <dbReference type="EMBL" id="OGY26037.1"/>
    </source>
</evidence>
<protein>
    <recommendedName>
        <fullName evidence="5">PsbP C-terminal domain-containing protein</fullName>
    </recommendedName>
</protein>
<keyword evidence="2" id="KW-1133">Transmembrane helix</keyword>